<name>A0ABU0JHH1_9HYPH</name>
<comment type="caution">
    <text evidence="4">The sequence shown here is derived from an EMBL/GenBank/DDBJ whole genome shotgun (WGS) entry which is preliminary data.</text>
</comment>
<protein>
    <submittedName>
        <fullName evidence="4">Glycosyltransferase involved in cell wall biosynthesis/tetratricopeptide (TPR) repeat protein</fullName>
    </submittedName>
</protein>
<sequence length="861" mass="94599">MVHGRSRTPARWMETLRAFARRIRRRVAGSTPAAGKPSAASWQEKEAQALALRAEQPRAAAELIREILVDRPDSIRLLRAGGRLLMKTGDHESAKDYWERLAGLAPDAPEPHLQLARIHWRAQRCLESVVCADRLLALQPAHQEARRLRDQARAKALATSWLEAAGRAAAFANAASAARGVNEALNSAPRDADIFSDAVALLQKCVRLHDAVSLWKACRHDGSVNLSLGLGLLRALDAVGQADRILETFAQILSDAPPFAALAARDLRRVIEMVRLLVQRSSAQGPSSVLEHLGSTVAARNAPGGFVSWILGSIALARADRSAALAHFDEGLGHPRLPAELALDLHAEKAVLFASYHLFAEALDASRQMPPELLQTDRYYQRRLEIVSKVSAACDTSPGPITYPESLVDVIVEECSRAPVAYAARPREMAMVSRCLGQGGGERQSITLLRRMIRDTRLAKISLFVRSTHMRQGDDFFLPVVREMGLDLTVYGRGWHDRSDVAQALPELRGRPRLQQAIDLLPITLREDVVRLCRLLFDHRPEIVHVWQDLPGAVLACFIVGVPRFLIRRGSLSPDHWGYSERQVETQIRPMRHVIRCLLERSGLLVLNNSTECSRTDQVWTSWPDPSRFMVIRNAVDFGKLGANGGRNAALRRSLGIPQDAPVIGGAFRMVAVKRPEVWFETARLVGAACPQAHFVIIGDGPLSAAIADLAARNGLSGRFHLPGRVSEVGDWYRIMNVMLLTSSREGTPNVIIEAQHFGVPSVATDVGGISEIVAVGESALLVPGDSAQDYAEKVLWILDNPDWAEAAARHGQDYVHRMFDIGGIVDQFMDVYGMADRPATARQPEVSTVPEPADFNSKAA</sequence>
<evidence type="ECO:0000313" key="5">
    <source>
        <dbReference type="Proteomes" id="UP001242480"/>
    </source>
</evidence>
<dbReference type="Pfam" id="PF13692">
    <property type="entry name" value="Glyco_trans_1_4"/>
    <property type="match status" value="1"/>
</dbReference>
<evidence type="ECO:0000313" key="4">
    <source>
        <dbReference type="EMBL" id="MDQ0473741.1"/>
    </source>
</evidence>
<evidence type="ECO:0000256" key="1">
    <source>
        <dbReference type="ARBA" id="ARBA00022676"/>
    </source>
</evidence>
<evidence type="ECO:0000256" key="3">
    <source>
        <dbReference type="SAM" id="MobiDB-lite"/>
    </source>
</evidence>
<evidence type="ECO:0000256" key="2">
    <source>
        <dbReference type="ARBA" id="ARBA00022679"/>
    </source>
</evidence>
<dbReference type="Proteomes" id="UP001242480">
    <property type="component" value="Unassembled WGS sequence"/>
</dbReference>
<dbReference type="InterPro" id="IPR011990">
    <property type="entry name" value="TPR-like_helical_dom_sf"/>
</dbReference>
<proteinExistence type="predicted"/>
<dbReference type="PANTHER" id="PTHR12526">
    <property type="entry name" value="GLYCOSYLTRANSFERASE"/>
    <property type="match status" value="1"/>
</dbReference>
<keyword evidence="2" id="KW-0808">Transferase</keyword>
<reference evidence="4 5" key="1">
    <citation type="submission" date="2023-07" db="EMBL/GenBank/DDBJ databases">
        <title>Genomic Encyclopedia of Type Strains, Phase IV (KMG-IV): sequencing the most valuable type-strain genomes for metagenomic binning, comparative biology and taxonomic classification.</title>
        <authorList>
            <person name="Goeker M."/>
        </authorList>
    </citation>
    <scope>NUCLEOTIDE SEQUENCE [LARGE SCALE GENOMIC DNA]</scope>
    <source>
        <strain evidence="4 5">DSM 19619</strain>
    </source>
</reference>
<organism evidence="4 5">
    <name type="scientific">Labrys wisconsinensis</name>
    <dbReference type="NCBI Taxonomy" id="425677"/>
    <lineage>
        <taxon>Bacteria</taxon>
        <taxon>Pseudomonadati</taxon>
        <taxon>Pseudomonadota</taxon>
        <taxon>Alphaproteobacteria</taxon>
        <taxon>Hyphomicrobiales</taxon>
        <taxon>Xanthobacteraceae</taxon>
        <taxon>Labrys</taxon>
    </lineage>
</organism>
<dbReference type="PANTHER" id="PTHR12526:SF510">
    <property type="entry name" value="D-INOSITOL 3-PHOSPHATE GLYCOSYLTRANSFERASE"/>
    <property type="match status" value="1"/>
</dbReference>
<dbReference type="SUPFAM" id="SSF48452">
    <property type="entry name" value="TPR-like"/>
    <property type="match status" value="1"/>
</dbReference>
<dbReference type="Gene3D" id="1.25.40.10">
    <property type="entry name" value="Tetratricopeptide repeat domain"/>
    <property type="match status" value="1"/>
</dbReference>
<dbReference type="RefSeq" id="WP_307282355.1">
    <property type="nucleotide sequence ID" value="NZ_JAUSVX010000018.1"/>
</dbReference>
<keyword evidence="1" id="KW-0328">Glycosyltransferase</keyword>
<dbReference type="EMBL" id="JAUSVX010000018">
    <property type="protein sequence ID" value="MDQ0473741.1"/>
    <property type="molecule type" value="Genomic_DNA"/>
</dbReference>
<dbReference type="Gene3D" id="3.40.50.2000">
    <property type="entry name" value="Glycogen Phosphorylase B"/>
    <property type="match status" value="2"/>
</dbReference>
<feature type="region of interest" description="Disordered" evidence="3">
    <location>
        <begin position="840"/>
        <end position="861"/>
    </location>
</feature>
<accession>A0ABU0JHH1</accession>
<gene>
    <name evidence="4" type="ORF">QO011_006777</name>
</gene>
<keyword evidence="5" id="KW-1185">Reference proteome</keyword>
<dbReference type="SUPFAM" id="SSF53756">
    <property type="entry name" value="UDP-Glycosyltransferase/glycogen phosphorylase"/>
    <property type="match status" value="1"/>
</dbReference>